<evidence type="ECO:0000256" key="4">
    <source>
        <dbReference type="SAM" id="MobiDB-lite"/>
    </source>
</evidence>
<accession>A0AA36GNL6</accession>
<evidence type="ECO:0000313" key="8">
    <source>
        <dbReference type="Proteomes" id="UP001176961"/>
    </source>
</evidence>
<sequence>MGYRKVSEDRETVTLEKNDGPANPWGADIPHIYFASRTLKKVLNVKIYSPQRYDPPSDLFPNLMQPWKEDLQPMVENSLVLTTKEVNNVFSFAIKRASTQVTLFDSSHGPLIFSDKFLQLTILLPSEQMYGWGENVHETLKHDFSDYTTWAMFARNEDTGAESVSKRNLYGVHPFYMVVEEDGNAHGVLILNTNAQEITTAPGPALIYRTIGGNLNLFFFPGPTPEKVIQQYLEMIGKPFLPAYWAFGFQISRWGYKNISVVEKVIEKNIKAGVPLDVVVYDIDYMNERREFTLGKEFEGLPAYIRSQRANGLRSVLIFNPAIPVNHESFERALKAGARFVEWERKDQVMRSAQDRYPLVKDTKIMLGVTWANEYAAFPDFLDPNSSTADWYINEFTRFHEKVPYDGIWLSLNEPTSFYTNEHASSYFHSFHEDSKIMPIFCPKNADDQYSDWDVVLYSTHAVFLDERKLKNSWLASKTLCMVGMAGGGKQRLYNVKNLYGLSQAKVALQAQYKATKKRGFVVSRSTFVSNGQYSGHWLGDNTASWEDLRRAVIAVQEFNMFGIPFVGSDICGFKDDTTEELCLRWQQVGAFHPLMRNHNSFDSIPQDPAQWASVTFATIKANRFRYSYLPYLFSLHFKASLYGGTVVRPLFFEYPNDAGAHNAEYQFLWGRSLLIAPVVYEEENSVEAYVPEDDWYSLYDYKYGRRIDSGDQDLPAPWTFLIPVLVRGGSIIPRQRPENTTDRTRKNPFELLIAARETNGLANGFLYWDDGESIVESFKTHPYCSWLFLFSTNGTGATLVIDLQHKTELQVLPKLDLLEIFNYKDPPDFSTIYLNNVKVKLVNELSHYNGETKILIIKLKSGIDLTASDHMELSWKNK</sequence>
<reference evidence="7" key="1">
    <citation type="submission" date="2023-07" db="EMBL/GenBank/DDBJ databases">
        <authorList>
            <consortium name="CYATHOMIX"/>
        </authorList>
    </citation>
    <scope>NUCLEOTIDE SEQUENCE</scope>
    <source>
        <strain evidence="7">N/A</strain>
    </source>
</reference>
<feature type="domain" description="Glycoside hydrolase family 31 TIM barrel" evidence="5">
    <location>
        <begin position="239"/>
        <end position="636"/>
    </location>
</feature>
<dbReference type="InterPro" id="IPR048395">
    <property type="entry name" value="Glyco_hydro_31_C"/>
</dbReference>
<dbReference type="EMBL" id="CATQJL010000112">
    <property type="protein sequence ID" value="CAJ0595363.1"/>
    <property type="molecule type" value="Genomic_DNA"/>
</dbReference>
<dbReference type="InterPro" id="IPR000322">
    <property type="entry name" value="Glyco_hydro_31_TIM"/>
</dbReference>
<dbReference type="GO" id="GO:0004558">
    <property type="term" value="F:alpha-1,4-glucosidase activity"/>
    <property type="evidence" value="ECO:0007669"/>
    <property type="project" value="TreeGrafter"/>
</dbReference>
<dbReference type="InterPro" id="IPR017853">
    <property type="entry name" value="GH"/>
</dbReference>
<dbReference type="GO" id="GO:0005975">
    <property type="term" value="P:carbohydrate metabolic process"/>
    <property type="evidence" value="ECO:0007669"/>
    <property type="project" value="InterPro"/>
</dbReference>
<protein>
    <submittedName>
        <fullName evidence="7">Uncharacterized protein</fullName>
    </submittedName>
</protein>
<keyword evidence="8" id="KW-1185">Reference proteome</keyword>
<dbReference type="Pfam" id="PF21365">
    <property type="entry name" value="Glyco_hydro_31_3rd"/>
    <property type="match status" value="1"/>
</dbReference>
<dbReference type="CDD" id="cd14752">
    <property type="entry name" value="GH31_N"/>
    <property type="match status" value="1"/>
</dbReference>
<dbReference type="Gene3D" id="2.60.40.1180">
    <property type="entry name" value="Golgi alpha-mannosidase II"/>
    <property type="match status" value="2"/>
</dbReference>
<dbReference type="Gene3D" id="2.60.40.1760">
    <property type="entry name" value="glycosyl hydrolase (family 31)"/>
    <property type="match status" value="1"/>
</dbReference>
<dbReference type="InterPro" id="IPR013780">
    <property type="entry name" value="Glyco_hydro_b"/>
</dbReference>
<feature type="non-terminal residue" evidence="7">
    <location>
        <position position="879"/>
    </location>
</feature>
<evidence type="ECO:0000259" key="5">
    <source>
        <dbReference type="Pfam" id="PF01055"/>
    </source>
</evidence>
<gene>
    <name evidence="7" type="ORF">CYNAS_LOCUS7346</name>
</gene>
<dbReference type="CDD" id="cd06602">
    <property type="entry name" value="GH31_MGAM_SI_GAA"/>
    <property type="match status" value="1"/>
</dbReference>
<dbReference type="SUPFAM" id="SSF51445">
    <property type="entry name" value="(Trans)glycosidases"/>
    <property type="match status" value="1"/>
</dbReference>
<keyword evidence="3" id="KW-0326">Glycosidase</keyword>
<proteinExistence type="inferred from homology"/>
<dbReference type="InterPro" id="IPR011013">
    <property type="entry name" value="Gal_mutarotase_sf_dom"/>
</dbReference>
<dbReference type="PANTHER" id="PTHR22762">
    <property type="entry name" value="ALPHA-GLUCOSIDASE"/>
    <property type="match status" value="1"/>
</dbReference>
<name>A0AA36GNL6_CYLNA</name>
<evidence type="ECO:0000256" key="3">
    <source>
        <dbReference type="RuleBase" id="RU361185"/>
    </source>
</evidence>
<dbReference type="SUPFAM" id="SSF74650">
    <property type="entry name" value="Galactose mutarotase-like"/>
    <property type="match status" value="1"/>
</dbReference>
<feature type="compositionally biased region" description="Basic and acidic residues" evidence="4">
    <location>
        <begin position="1"/>
        <end position="19"/>
    </location>
</feature>
<evidence type="ECO:0000256" key="2">
    <source>
        <dbReference type="ARBA" id="ARBA00023180"/>
    </source>
</evidence>
<comment type="similarity">
    <text evidence="1 3">Belongs to the glycosyl hydrolase 31 family.</text>
</comment>
<keyword evidence="3" id="KW-0378">Hydrolase</keyword>
<organism evidence="7 8">
    <name type="scientific">Cylicocyclus nassatus</name>
    <name type="common">Nematode worm</name>
    <dbReference type="NCBI Taxonomy" id="53992"/>
    <lineage>
        <taxon>Eukaryota</taxon>
        <taxon>Metazoa</taxon>
        <taxon>Ecdysozoa</taxon>
        <taxon>Nematoda</taxon>
        <taxon>Chromadorea</taxon>
        <taxon>Rhabditida</taxon>
        <taxon>Rhabditina</taxon>
        <taxon>Rhabditomorpha</taxon>
        <taxon>Strongyloidea</taxon>
        <taxon>Strongylidae</taxon>
        <taxon>Cylicocyclus</taxon>
    </lineage>
</organism>
<dbReference type="PANTHER" id="PTHR22762:SF133">
    <property type="entry name" value="P-TYPE DOMAIN-CONTAINING PROTEIN"/>
    <property type="match status" value="1"/>
</dbReference>
<dbReference type="Pfam" id="PF01055">
    <property type="entry name" value="Glyco_hydro_31_2nd"/>
    <property type="match status" value="1"/>
</dbReference>
<dbReference type="Gene3D" id="3.20.20.80">
    <property type="entry name" value="Glycosidases"/>
    <property type="match status" value="1"/>
</dbReference>
<feature type="domain" description="Glycosyl hydrolase family 31 C-terminal" evidence="6">
    <location>
        <begin position="644"/>
        <end position="733"/>
    </location>
</feature>
<comment type="caution">
    <text evidence="7">The sequence shown here is derived from an EMBL/GenBank/DDBJ whole genome shotgun (WGS) entry which is preliminary data.</text>
</comment>
<keyword evidence="2" id="KW-0325">Glycoprotein</keyword>
<dbReference type="SUPFAM" id="SSF51011">
    <property type="entry name" value="Glycosyl hydrolase domain"/>
    <property type="match status" value="1"/>
</dbReference>
<evidence type="ECO:0000256" key="1">
    <source>
        <dbReference type="ARBA" id="ARBA00007806"/>
    </source>
</evidence>
<dbReference type="AlphaFoldDB" id="A0AA36GNL6"/>
<evidence type="ECO:0000259" key="6">
    <source>
        <dbReference type="Pfam" id="PF21365"/>
    </source>
</evidence>
<dbReference type="GO" id="GO:0030246">
    <property type="term" value="F:carbohydrate binding"/>
    <property type="evidence" value="ECO:0007669"/>
    <property type="project" value="InterPro"/>
</dbReference>
<evidence type="ECO:0000313" key="7">
    <source>
        <dbReference type="EMBL" id="CAJ0595363.1"/>
    </source>
</evidence>
<feature type="region of interest" description="Disordered" evidence="4">
    <location>
        <begin position="1"/>
        <end position="20"/>
    </location>
</feature>
<dbReference type="Proteomes" id="UP001176961">
    <property type="component" value="Unassembled WGS sequence"/>
</dbReference>